<evidence type="ECO:0000256" key="9">
    <source>
        <dbReference type="SAM" id="MobiDB-lite"/>
    </source>
</evidence>
<keyword evidence="7" id="KW-0238">DNA-binding</keyword>
<feature type="domain" description="DNA methylase N-4/N-6" evidence="10">
    <location>
        <begin position="60"/>
        <end position="299"/>
    </location>
</feature>
<evidence type="ECO:0000256" key="8">
    <source>
        <dbReference type="ARBA" id="ARBA00049120"/>
    </source>
</evidence>
<dbReference type="PRINTS" id="PR00508">
    <property type="entry name" value="S21N4MTFRASE"/>
</dbReference>
<dbReference type="GO" id="GO:0003677">
    <property type="term" value="F:DNA binding"/>
    <property type="evidence" value="ECO:0007669"/>
    <property type="project" value="UniProtKB-KW"/>
</dbReference>
<evidence type="ECO:0000313" key="11">
    <source>
        <dbReference type="EMBL" id="KKL94133.1"/>
    </source>
</evidence>
<feature type="region of interest" description="Disordered" evidence="9">
    <location>
        <begin position="187"/>
        <end position="207"/>
    </location>
</feature>
<dbReference type="GO" id="GO:0008170">
    <property type="term" value="F:N-methyltransferase activity"/>
    <property type="evidence" value="ECO:0007669"/>
    <property type="project" value="InterPro"/>
</dbReference>
<feature type="region of interest" description="Disordered" evidence="9">
    <location>
        <begin position="321"/>
        <end position="340"/>
    </location>
</feature>
<evidence type="ECO:0000256" key="2">
    <source>
        <dbReference type="ARBA" id="ARBA00012185"/>
    </source>
</evidence>
<dbReference type="EC" id="2.1.1.113" evidence="2"/>
<comment type="similarity">
    <text evidence="1">Belongs to the N(4)/N(6)-methyltransferase family. N(4) subfamily.</text>
</comment>
<accession>A0A0F9G5X8</accession>
<dbReference type="Gene3D" id="3.40.50.150">
    <property type="entry name" value="Vaccinia Virus protein VP39"/>
    <property type="match status" value="1"/>
</dbReference>
<evidence type="ECO:0000256" key="5">
    <source>
        <dbReference type="ARBA" id="ARBA00022691"/>
    </source>
</evidence>
<dbReference type="SUPFAM" id="SSF53335">
    <property type="entry name" value="S-adenosyl-L-methionine-dependent methyltransferases"/>
    <property type="match status" value="1"/>
</dbReference>
<keyword evidence="3" id="KW-0489">Methyltransferase</keyword>
<organism evidence="11">
    <name type="scientific">marine sediment metagenome</name>
    <dbReference type="NCBI Taxonomy" id="412755"/>
    <lineage>
        <taxon>unclassified sequences</taxon>
        <taxon>metagenomes</taxon>
        <taxon>ecological metagenomes</taxon>
    </lineage>
</organism>
<dbReference type="InterPro" id="IPR029063">
    <property type="entry name" value="SAM-dependent_MTases_sf"/>
</dbReference>
<dbReference type="GO" id="GO:0009307">
    <property type="term" value="P:DNA restriction-modification system"/>
    <property type="evidence" value="ECO:0007669"/>
    <property type="project" value="UniProtKB-KW"/>
</dbReference>
<name>A0A0F9G5X8_9ZZZZ</name>
<proteinExistence type="inferred from homology"/>
<evidence type="ECO:0000256" key="6">
    <source>
        <dbReference type="ARBA" id="ARBA00022747"/>
    </source>
</evidence>
<evidence type="ECO:0000256" key="4">
    <source>
        <dbReference type="ARBA" id="ARBA00022679"/>
    </source>
</evidence>
<feature type="region of interest" description="Disordered" evidence="9">
    <location>
        <begin position="1"/>
        <end position="22"/>
    </location>
</feature>
<dbReference type="InterPro" id="IPR002941">
    <property type="entry name" value="DNA_methylase_N4/N6"/>
</dbReference>
<evidence type="ECO:0000256" key="3">
    <source>
        <dbReference type="ARBA" id="ARBA00022603"/>
    </source>
</evidence>
<dbReference type="InterPro" id="IPR017985">
    <property type="entry name" value="MeTrfase_CN4_CS"/>
</dbReference>
<reference evidence="11" key="1">
    <citation type="journal article" date="2015" name="Nature">
        <title>Complex archaea that bridge the gap between prokaryotes and eukaryotes.</title>
        <authorList>
            <person name="Spang A."/>
            <person name="Saw J.H."/>
            <person name="Jorgensen S.L."/>
            <person name="Zaremba-Niedzwiedzka K."/>
            <person name="Martijn J."/>
            <person name="Lind A.E."/>
            <person name="van Eijk R."/>
            <person name="Schleper C."/>
            <person name="Guy L."/>
            <person name="Ettema T.J."/>
        </authorList>
    </citation>
    <scope>NUCLEOTIDE SEQUENCE</scope>
</reference>
<sequence length="340" mass="38594">MAARSKSRPPAGTHLRHAARAPRGRRVLRIRAKYSKRNDATLRCGDSKRFLASLPDDSAQLVITSPPYNLGKAYERKAKLDEYLNFQRQIIAECVRITRDGGSICWQVGNSILKNREILPLDTLIHPLFAEHRESCGIRLRNRIVWHFEHGLHCSQRFSGRYETILWYTVGDPYLFNLDPVRVPQKYPGKKHYQGNNRGKPSGNPLGKNPGDFWVFRAEEDRSDVWVFPNVKGNHVEKTDHPCQFPIELPARLILALSEEGDLVVDPFVGVGTTTAAAVLLRRRAAGVDRLREYVETARRRARAVASGRLRYRAIGKPVYEPRPNTPLTTPPPGFVNHKG</sequence>
<dbReference type="InterPro" id="IPR001091">
    <property type="entry name" value="RM_Methyltransferase"/>
</dbReference>
<gene>
    <name evidence="11" type="ORF">LCGC14_1867730</name>
</gene>
<comment type="caution">
    <text evidence="11">The sequence shown here is derived from an EMBL/GenBank/DDBJ whole genome shotgun (WGS) entry which is preliminary data.</text>
</comment>
<dbReference type="GO" id="GO:0015667">
    <property type="term" value="F:site-specific DNA-methyltransferase (cytosine-N4-specific) activity"/>
    <property type="evidence" value="ECO:0007669"/>
    <property type="project" value="UniProtKB-EC"/>
</dbReference>
<keyword evidence="4" id="KW-0808">Transferase</keyword>
<evidence type="ECO:0000256" key="1">
    <source>
        <dbReference type="ARBA" id="ARBA00010203"/>
    </source>
</evidence>
<dbReference type="PROSITE" id="PS00093">
    <property type="entry name" value="N4_MTASE"/>
    <property type="match status" value="1"/>
</dbReference>
<keyword evidence="5" id="KW-0949">S-adenosyl-L-methionine</keyword>
<dbReference type="EMBL" id="LAZR01019004">
    <property type="protein sequence ID" value="KKL94133.1"/>
    <property type="molecule type" value="Genomic_DNA"/>
</dbReference>
<evidence type="ECO:0000259" key="10">
    <source>
        <dbReference type="Pfam" id="PF01555"/>
    </source>
</evidence>
<dbReference type="AlphaFoldDB" id="A0A0F9G5X8"/>
<protein>
    <recommendedName>
        <fullName evidence="2">site-specific DNA-methyltransferase (cytosine-N(4)-specific)</fullName>
        <ecNumber evidence="2">2.1.1.113</ecNumber>
    </recommendedName>
</protein>
<comment type="catalytic activity">
    <reaction evidence="8">
        <text>a 2'-deoxycytidine in DNA + S-adenosyl-L-methionine = an N(4)-methyl-2'-deoxycytidine in DNA + S-adenosyl-L-homocysteine + H(+)</text>
        <dbReference type="Rhea" id="RHEA:16857"/>
        <dbReference type="Rhea" id="RHEA-COMP:11369"/>
        <dbReference type="Rhea" id="RHEA-COMP:13674"/>
        <dbReference type="ChEBI" id="CHEBI:15378"/>
        <dbReference type="ChEBI" id="CHEBI:57856"/>
        <dbReference type="ChEBI" id="CHEBI:59789"/>
        <dbReference type="ChEBI" id="CHEBI:85452"/>
        <dbReference type="ChEBI" id="CHEBI:137933"/>
        <dbReference type="EC" id="2.1.1.113"/>
    </reaction>
</comment>
<evidence type="ECO:0000256" key="7">
    <source>
        <dbReference type="ARBA" id="ARBA00023125"/>
    </source>
</evidence>
<dbReference type="Pfam" id="PF01555">
    <property type="entry name" value="N6_N4_Mtase"/>
    <property type="match status" value="1"/>
</dbReference>
<keyword evidence="6" id="KW-0680">Restriction system</keyword>
<dbReference type="GO" id="GO:0032259">
    <property type="term" value="P:methylation"/>
    <property type="evidence" value="ECO:0007669"/>
    <property type="project" value="UniProtKB-KW"/>
</dbReference>